<reference evidence="3 4" key="1">
    <citation type="submission" date="2023-09" db="EMBL/GenBank/DDBJ databases">
        <authorList>
            <person name="Rey-Velasco X."/>
        </authorList>
    </citation>
    <scope>NUCLEOTIDE SEQUENCE [LARGE SCALE GENOMIC DNA]</scope>
    <source>
        <strain evidence="3 4">F390</strain>
    </source>
</reference>
<evidence type="ECO:0000256" key="1">
    <source>
        <dbReference type="SAM" id="MobiDB-lite"/>
    </source>
</evidence>
<feature type="region of interest" description="Disordered" evidence="1">
    <location>
        <begin position="47"/>
        <end position="115"/>
    </location>
</feature>
<keyword evidence="4" id="KW-1185">Reference proteome</keyword>
<proteinExistence type="predicted"/>
<dbReference type="PROSITE" id="PS51257">
    <property type="entry name" value="PROKAR_LIPOPROTEIN"/>
    <property type="match status" value="1"/>
</dbReference>
<evidence type="ECO:0000313" key="4">
    <source>
        <dbReference type="Proteomes" id="UP001259803"/>
    </source>
</evidence>
<evidence type="ECO:0000313" key="3">
    <source>
        <dbReference type="EMBL" id="MDT0575799.1"/>
    </source>
</evidence>
<gene>
    <name evidence="3" type="ORF">RM533_06330</name>
</gene>
<dbReference type="Pfam" id="PF11233">
    <property type="entry name" value="DUF3035"/>
    <property type="match status" value="1"/>
</dbReference>
<dbReference type="RefSeq" id="WP_311340360.1">
    <property type="nucleotide sequence ID" value="NZ_JAVRHS010000003.1"/>
</dbReference>
<keyword evidence="2" id="KW-0732">Signal</keyword>
<organism evidence="3 4">
    <name type="scientific">Croceicoccus esteveae</name>
    <dbReference type="NCBI Taxonomy" id="3075597"/>
    <lineage>
        <taxon>Bacteria</taxon>
        <taxon>Pseudomonadati</taxon>
        <taxon>Pseudomonadota</taxon>
        <taxon>Alphaproteobacteria</taxon>
        <taxon>Sphingomonadales</taxon>
        <taxon>Erythrobacteraceae</taxon>
        <taxon>Croceicoccus</taxon>
    </lineage>
</organism>
<comment type="caution">
    <text evidence="3">The sequence shown here is derived from an EMBL/GenBank/DDBJ whole genome shotgun (WGS) entry which is preliminary data.</text>
</comment>
<name>A0ABU2ZGS4_9SPHN</name>
<dbReference type="InterPro" id="IPR021395">
    <property type="entry name" value="DUF3035"/>
</dbReference>
<protein>
    <submittedName>
        <fullName evidence="3">DUF3035 domain-containing protein</fullName>
    </submittedName>
</protein>
<feature type="compositionally biased region" description="Pro residues" evidence="1">
    <location>
        <begin position="53"/>
        <end position="62"/>
    </location>
</feature>
<evidence type="ECO:0000256" key="2">
    <source>
        <dbReference type="SAM" id="SignalP"/>
    </source>
</evidence>
<sequence>MRKLPVVAALVAFTPLLSACGAGLNLFDRGAPDEMVVARQAPLAVPPDFALTPPEPGAPRPQTPGASQQALEAMFGGPAPRSTVESSAISKAGTAQPGIRSTVGDPDTNTVDKGVTTQDIVAAPEGDGAEAQTIIPE</sequence>
<dbReference type="Proteomes" id="UP001259803">
    <property type="component" value="Unassembled WGS sequence"/>
</dbReference>
<feature type="signal peptide" evidence="2">
    <location>
        <begin position="1"/>
        <end position="19"/>
    </location>
</feature>
<accession>A0ABU2ZGS4</accession>
<feature type="chain" id="PRO_5046904582" evidence="2">
    <location>
        <begin position="20"/>
        <end position="137"/>
    </location>
</feature>
<dbReference type="EMBL" id="JAVRHS010000003">
    <property type="protein sequence ID" value="MDT0575799.1"/>
    <property type="molecule type" value="Genomic_DNA"/>
</dbReference>